<dbReference type="OrthoDB" id="5857104at2759"/>
<organism evidence="5 6">
    <name type="scientific">Brachionus plicatilis</name>
    <name type="common">Marine rotifer</name>
    <name type="synonym">Brachionus muelleri</name>
    <dbReference type="NCBI Taxonomy" id="10195"/>
    <lineage>
        <taxon>Eukaryota</taxon>
        <taxon>Metazoa</taxon>
        <taxon>Spiralia</taxon>
        <taxon>Gnathifera</taxon>
        <taxon>Rotifera</taxon>
        <taxon>Eurotatoria</taxon>
        <taxon>Monogononta</taxon>
        <taxon>Pseudotrocha</taxon>
        <taxon>Ploima</taxon>
        <taxon>Brachionidae</taxon>
        <taxon>Brachionus</taxon>
    </lineage>
</organism>
<dbReference type="SMART" id="SM01147">
    <property type="entry name" value="DUF1087"/>
    <property type="match status" value="1"/>
</dbReference>
<feature type="compositionally biased region" description="Low complexity" evidence="2">
    <location>
        <begin position="104"/>
        <end position="122"/>
    </location>
</feature>
<evidence type="ECO:0000313" key="6">
    <source>
        <dbReference type="Proteomes" id="UP000276133"/>
    </source>
</evidence>
<dbReference type="Pfam" id="PF08074">
    <property type="entry name" value="CHDCT2"/>
    <property type="match status" value="1"/>
</dbReference>
<evidence type="ECO:0000256" key="2">
    <source>
        <dbReference type="SAM" id="MobiDB-lite"/>
    </source>
</evidence>
<dbReference type="InterPro" id="IPR009462">
    <property type="entry name" value="CHD_II_SANT-like"/>
</dbReference>
<dbReference type="GO" id="GO:0003677">
    <property type="term" value="F:DNA binding"/>
    <property type="evidence" value="ECO:0007669"/>
    <property type="project" value="InterPro"/>
</dbReference>
<dbReference type="PANTHER" id="PTHR45623:SF17">
    <property type="entry name" value="CHROMODOMAIN-HELICASE-DNA-BINDING PROTEIN 3-RELATED"/>
    <property type="match status" value="1"/>
</dbReference>
<dbReference type="Pfam" id="PF06465">
    <property type="entry name" value="DUF1087"/>
    <property type="match status" value="1"/>
</dbReference>
<sequence>MSDKFTLKKISIYFAVKNTYFDFKVASYVTRQEQEEDVEVLKEEATESSDPLFWEKLLRHHYEQHQEDHLRSMGKGKRNRKPVNYNYNLDQLSTSAVPVAATGDDSQYDQQSDQNSEYSYESAADEPEDEDFDEPSKESQERARRKRLTAGGKERPLPPLLARVGGNIEVLGFNARQRRAYLNGIMRFGMPPHDVFNSQWMSRDLRGKTDKEFKAYTAMFMRHLCEPCVDNQQQQTFADGVPREGMSRQQVLTRMAVMSLIRKKVQEYEQVNGMWSMPELSVTLTDEAVSDVESEQQQPKLERPVIKDQTNPMTVLKSTSRVKYSKGSKSDKVGQFKFMFNIAEGGFTELHTLWQNEQKSVHAGKEYETWHRRHDYWLLSGIITHGYSRWQDIQQDTKFAIISEPFKQDMKERGNYLEMKNKFLARRFKLLEQALVVEEQLRRATYLGINLNQQPQHNMIVDPINGQSSSLMSLNAKYNELESLAESHYHLTSSQQSNRLGNDVLKRVLSQMEDLLNDMKQEINRIPIGLARQPAVTERLKIQERDLLNRLAMQQQAIANGETKDQLMIKSNQLIGGFTPNLVTLAQYKPPVKHEVKAEAKLENKSGAAAAVGVVADGGDGEEADEVKMKVEEHLKTEAKSEVDKQPEVVELDK</sequence>
<keyword evidence="1" id="KW-0539">Nucleus</keyword>
<dbReference type="GO" id="GO:0042393">
    <property type="term" value="F:histone binding"/>
    <property type="evidence" value="ECO:0007669"/>
    <property type="project" value="TreeGrafter"/>
</dbReference>
<dbReference type="AlphaFoldDB" id="A0A3M7T7T2"/>
<dbReference type="EMBL" id="REGN01000156">
    <property type="protein sequence ID" value="RNA44096.1"/>
    <property type="molecule type" value="Genomic_DNA"/>
</dbReference>
<dbReference type="Proteomes" id="UP000276133">
    <property type="component" value="Unassembled WGS sequence"/>
</dbReference>
<proteinExistence type="predicted"/>
<dbReference type="GO" id="GO:0003682">
    <property type="term" value="F:chromatin binding"/>
    <property type="evidence" value="ECO:0007669"/>
    <property type="project" value="TreeGrafter"/>
</dbReference>
<evidence type="ECO:0000313" key="5">
    <source>
        <dbReference type="EMBL" id="RNA44096.1"/>
    </source>
</evidence>
<feature type="domain" description="DUF1087" evidence="4">
    <location>
        <begin position="27"/>
        <end position="94"/>
    </location>
</feature>
<dbReference type="SMART" id="SM01146">
    <property type="entry name" value="DUF1086"/>
    <property type="match status" value="1"/>
</dbReference>
<keyword evidence="6" id="KW-1185">Reference proteome</keyword>
<evidence type="ECO:0000259" key="4">
    <source>
        <dbReference type="SMART" id="SM01147"/>
    </source>
</evidence>
<dbReference type="InterPro" id="IPR012957">
    <property type="entry name" value="CHD_C2"/>
</dbReference>
<comment type="caution">
    <text evidence="5">The sequence shown here is derived from an EMBL/GenBank/DDBJ whole genome shotgun (WGS) entry which is preliminary data.</text>
</comment>
<gene>
    <name evidence="5" type="ORF">BpHYR1_010947</name>
</gene>
<name>A0A3M7T7T2_BRAPC</name>
<feature type="region of interest" description="Disordered" evidence="2">
    <location>
        <begin position="102"/>
        <end position="158"/>
    </location>
</feature>
<dbReference type="STRING" id="10195.A0A3M7T7T2"/>
<dbReference type="GO" id="GO:0005634">
    <property type="term" value="C:nucleus"/>
    <property type="evidence" value="ECO:0007669"/>
    <property type="project" value="TreeGrafter"/>
</dbReference>
<evidence type="ECO:0000256" key="1">
    <source>
        <dbReference type="ARBA" id="ARBA00023242"/>
    </source>
</evidence>
<dbReference type="Pfam" id="PF06461">
    <property type="entry name" value="CHDII_SANT-like"/>
    <property type="match status" value="1"/>
</dbReference>
<feature type="region of interest" description="Disordered" evidence="2">
    <location>
        <begin position="635"/>
        <end position="654"/>
    </location>
</feature>
<dbReference type="PANTHER" id="PTHR45623">
    <property type="entry name" value="CHROMODOMAIN-HELICASE-DNA-BINDING PROTEIN 3-RELATED-RELATED"/>
    <property type="match status" value="1"/>
</dbReference>
<feature type="compositionally biased region" description="Acidic residues" evidence="2">
    <location>
        <begin position="123"/>
        <end position="133"/>
    </location>
</feature>
<evidence type="ECO:0000259" key="3">
    <source>
        <dbReference type="SMART" id="SM01146"/>
    </source>
</evidence>
<accession>A0A3M7T7T2</accession>
<reference evidence="5 6" key="1">
    <citation type="journal article" date="2018" name="Sci. Rep.">
        <title>Genomic signatures of local adaptation to the degree of environmental predictability in rotifers.</title>
        <authorList>
            <person name="Franch-Gras L."/>
            <person name="Hahn C."/>
            <person name="Garcia-Roger E.M."/>
            <person name="Carmona M.J."/>
            <person name="Serra M."/>
            <person name="Gomez A."/>
        </authorList>
    </citation>
    <scope>NUCLEOTIDE SEQUENCE [LARGE SCALE GENOMIC DNA]</scope>
    <source>
        <strain evidence="5">HYR1</strain>
    </source>
</reference>
<feature type="domain" description="CHD subfamily II SANT-like" evidence="3">
    <location>
        <begin position="121"/>
        <end position="282"/>
    </location>
</feature>
<protein>
    <submittedName>
        <fullName evidence="5">CHDCT2 domain</fullName>
    </submittedName>
</protein>
<dbReference type="GO" id="GO:0016887">
    <property type="term" value="F:ATP hydrolysis activity"/>
    <property type="evidence" value="ECO:0007669"/>
    <property type="project" value="TreeGrafter"/>
</dbReference>
<dbReference type="GO" id="GO:0140658">
    <property type="term" value="F:ATP-dependent chromatin remodeler activity"/>
    <property type="evidence" value="ECO:0007669"/>
    <property type="project" value="TreeGrafter"/>
</dbReference>
<dbReference type="Gene3D" id="1.10.10.60">
    <property type="entry name" value="Homeodomain-like"/>
    <property type="match status" value="1"/>
</dbReference>
<dbReference type="InterPro" id="IPR009463">
    <property type="entry name" value="DUF1087"/>
</dbReference>
<dbReference type="GO" id="GO:0000785">
    <property type="term" value="C:chromatin"/>
    <property type="evidence" value="ECO:0007669"/>
    <property type="project" value="TreeGrafter"/>
</dbReference>